<dbReference type="PROSITE" id="PS50995">
    <property type="entry name" value="HTH_MARR_2"/>
    <property type="match status" value="1"/>
</dbReference>
<dbReference type="InterPro" id="IPR036390">
    <property type="entry name" value="WH_DNA-bd_sf"/>
</dbReference>
<evidence type="ECO:0000256" key="1">
    <source>
        <dbReference type="SAM" id="MobiDB-lite"/>
    </source>
</evidence>
<dbReference type="AlphaFoldDB" id="A0A9D2FFS3"/>
<dbReference type="InterPro" id="IPR036388">
    <property type="entry name" value="WH-like_DNA-bd_sf"/>
</dbReference>
<dbReference type="GO" id="GO:0003700">
    <property type="term" value="F:DNA-binding transcription factor activity"/>
    <property type="evidence" value="ECO:0007669"/>
    <property type="project" value="InterPro"/>
</dbReference>
<evidence type="ECO:0000313" key="4">
    <source>
        <dbReference type="Proteomes" id="UP000824065"/>
    </source>
</evidence>
<dbReference type="GO" id="GO:0006950">
    <property type="term" value="P:response to stress"/>
    <property type="evidence" value="ECO:0007669"/>
    <property type="project" value="TreeGrafter"/>
</dbReference>
<feature type="region of interest" description="Disordered" evidence="1">
    <location>
        <begin position="167"/>
        <end position="197"/>
    </location>
</feature>
<dbReference type="Proteomes" id="UP000824065">
    <property type="component" value="Unassembled WGS sequence"/>
</dbReference>
<comment type="caution">
    <text evidence="3">The sequence shown here is derived from an EMBL/GenBank/DDBJ whole genome shotgun (WGS) entry which is preliminary data.</text>
</comment>
<proteinExistence type="predicted"/>
<organism evidence="3 4">
    <name type="scientific">Candidatus Faecalibacterium gallistercoris</name>
    <dbReference type="NCBI Taxonomy" id="2838579"/>
    <lineage>
        <taxon>Bacteria</taxon>
        <taxon>Bacillati</taxon>
        <taxon>Bacillota</taxon>
        <taxon>Clostridia</taxon>
        <taxon>Eubacteriales</taxon>
        <taxon>Oscillospiraceae</taxon>
        <taxon>Faecalibacterium</taxon>
    </lineage>
</organism>
<dbReference type="SMART" id="SM00347">
    <property type="entry name" value="HTH_MARR"/>
    <property type="match status" value="1"/>
</dbReference>
<gene>
    <name evidence="3" type="ORF">H9725_03910</name>
</gene>
<reference evidence="3" key="1">
    <citation type="journal article" date="2021" name="PeerJ">
        <title>Extensive microbial diversity within the chicken gut microbiome revealed by metagenomics and culture.</title>
        <authorList>
            <person name="Gilroy R."/>
            <person name="Ravi A."/>
            <person name="Getino M."/>
            <person name="Pursley I."/>
            <person name="Horton D.L."/>
            <person name="Alikhan N.F."/>
            <person name="Baker D."/>
            <person name="Gharbi K."/>
            <person name="Hall N."/>
            <person name="Watson M."/>
            <person name="Adriaenssens E.M."/>
            <person name="Foster-Nyarko E."/>
            <person name="Jarju S."/>
            <person name="Secka A."/>
            <person name="Antonio M."/>
            <person name="Oren A."/>
            <person name="Chaudhuri R.R."/>
            <person name="La Ragione R."/>
            <person name="Hildebrand F."/>
            <person name="Pallen M.J."/>
        </authorList>
    </citation>
    <scope>NUCLEOTIDE SEQUENCE</scope>
    <source>
        <strain evidence="3">ChiBcec16-3735</strain>
    </source>
</reference>
<reference evidence="3" key="2">
    <citation type="submission" date="2021-04" db="EMBL/GenBank/DDBJ databases">
        <authorList>
            <person name="Gilroy R."/>
        </authorList>
    </citation>
    <scope>NUCLEOTIDE SEQUENCE</scope>
    <source>
        <strain evidence="3">ChiBcec16-3735</strain>
    </source>
</reference>
<dbReference type="Pfam" id="PF01047">
    <property type="entry name" value="MarR"/>
    <property type="match status" value="1"/>
</dbReference>
<dbReference type="InterPro" id="IPR000835">
    <property type="entry name" value="HTH_MarR-typ"/>
</dbReference>
<name>A0A9D2FFS3_9FIRM</name>
<dbReference type="EMBL" id="DXBJ01000026">
    <property type="protein sequence ID" value="HIZ57712.1"/>
    <property type="molecule type" value="Genomic_DNA"/>
</dbReference>
<evidence type="ECO:0000259" key="2">
    <source>
        <dbReference type="PROSITE" id="PS50995"/>
    </source>
</evidence>
<dbReference type="PANTHER" id="PTHR33164">
    <property type="entry name" value="TRANSCRIPTIONAL REGULATOR, MARR FAMILY"/>
    <property type="match status" value="1"/>
</dbReference>
<evidence type="ECO:0000313" key="3">
    <source>
        <dbReference type="EMBL" id="HIZ57712.1"/>
    </source>
</evidence>
<feature type="domain" description="HTH marR-type" evidence="2">
    <location>
        <begin position="3"/>
        <end position="149"/>
    </location>
</feature>
<feature type="compositionally biased region" description="Gly residues" evidence="1">
    <location>
        <begin position="174"/>
        <end position="197"/>
    </location>
</feature>
<dbReference type="Gene3D" id="1.10.10.10">
    <property type="entry name" value="Winged helix-like DNA-binding domain superfamily/Winged helix DNA-binding domain"/>
    <property type="match status" value="1"/>
</dbReference>
<accession>A0A9D2FFS3</accession>
<dbReference type="SUPFAM" id="SSF46785">
    <property type="entry name" value="Winged helix' DNA-binding domain"/>
    <property type="match status" value="1"/>
</dbReference>
<protein>
    <submittedName>
        <fullName evidence="3">MarR family transcriptional regulator</fullName>
    </submittedName>
</protein>
<sequence length="197" mass="21536">MEYDDLIRRFSHSTEQRQKAIFSTLFIVGNRLQTIFDSRIPEVSLKQFMLLSIVRQAEGPMSLTQLGRFLGCSRQNVKKLAAALEKKGFVTLRQSPRDARAFCVSPAPRAERFFQQEFAQYQAELGYLFEVYTPEEIQTLFALLTRLYAGIEHLERKVNHVPDQTQVDAAGGAAPAGGGGPGGAVVAGGASGPDAGG</sequence>
<dbReference type="InterPro" id="IPR039422">
    <property type="entry name" value="MarR/SlyA-like"/>
</dbReference>
<dbReference type="PANTHER" id="PTHR33164:SF43">
    <property type="entry name" value="HTH-TYPE TRANSCRIPTIONAL REPRESSOR YETL"/>
    <property type="match status" value="1"/>
</dbReference>